<accession>A0ABM3GPZ2</accession>
<evidence type="ECO:0000313" key="3">
    <source>
        <dbReference type="RefSeq" id="XP_046602318.1"/>
    </source>
</evidence>
<reference evidence="2 3" key="1">
    <citation type="submission" date="2025-05" db="UniProtKB">
        <authorList>
            <consortium name="RefSeq"/>
        </authorList>
    </citation>
    <scope>IDENTIFICATION</scope>
    <source>
        <tissue evidence="2 3">Thorax and Abdomen</tissue>
    </source>
</reference>
<dbReference type="Proteomes" id="UP000829291">
    <property type="component" value="Chromosome 1"/>
</dbReference>
<evidence type="ECO:0000313" key="2">
    <source>
        <dbReference type="RefSeq" id="XP_046602316.1"/>
    </source>
</evidence>
<evidence type="ECO:0000313" key="4">
    <source>
        <dbReference type="RefSeq" id="XP_046602319.1"/>
    </source>
</evidence>
<keyword evidence="1" id="KW-1185">Reference proteome</keyword>
<protein>
    <submittedName>
        <fullName evidence="2 3">Uncharacterized protein LOC107227669 isoform X4</fullName>
    </submittedName>
</protein>
<dbReference type="RefSeq" id="XP_046602318.1">
    <property type="nucleotide sequence ID" value="XM_046746362.1"/>
</dbReference>
<dbReference type="Gene3D" id="3.80.10.10">
    <property type="entry name" value="Ribonuclease Inhibitor"/>
    <property type="match status" value="2"/>
</dbReference>
<dbReference type="RefSeq" id="XP_046602320.1">
    <property type="nucleotide sequence ID" value="XM_046746364.1"/>
</dbReference>
<dbReference type="SUPFAM" id="SSF52047">
    <property type="entry name" value="RNI-like"/>
    <property type="match status" value="1"/>
</dbReference>
<dbReference type="RefSeq" id="XP_046602316.1">
    <property type="nucleotide sequence ID" value="XM_046746360.1"/>
</dbReference>
<dbReference type="InterPro" id="IPR032675">
    <property type="entry name" value="LRR_dom_sf"/>
</dbReference>
<gene>
    <name evidence="2 3 4 5" type="primary">LOC107227669</name>
</gene>
<sequence>MPKLRQPATLQKMALDAIFQYVVLWCNRTSVEGSLDELTHGISVMKKNVICRLPWFMVADFAARFMDFLSRFYCAFNSLIYIEATLELFMDMEIVGLQFRGPMVDFLDPRNGWRLRRLVELDLDYVSHSISMNLHNFYLNDLTSFMFARRCTDLDLSVIGRNCPKLQVIRVSKSRRVTDKGLASLSQCSDLRFIDVHKCSVTHSGLNRMLSVHKKLEKITDVAFDTMCHLDLSVCPSINHFATDDRVSAKHLRKIVTKFPNITYLYMHGKITENLYIIQNLNKLTGLDLKFSLKQFDNEVRMLWTNIMGLLRFIGANLTTLKLGSCDTTNSGVGIVMGQDKIDYIFNTCPNLECFKFVHNEKLIVVPSFAKLKVLTPQCSFNYDDYPLEILCIPTIKFNKLPNLEILSLYHYDVSCKTVRSIMLDNDKFPKLSVIKDVRLRYECLEELRRIARMKNLKFEIINGY</sequence>
<dbReference type="GeneID" id="107227669"/>
<proteinExistence type="predicted"/>
<evidence type="ECO:0000313" key="1">
    <source>
        <dbReference type="Proteomes" id="UP000829291"/>
    </source>
</evidence>
<dbReference type="RefSeq" id="XP_046602319.1">
    <property type="nucleotide sequence ID" value="XM_046746363.1"/>
</dbReference>
<organism evidence="1 5">
    <name type="scientific">Neodiprion lecontei</name>
    <name type="common">Redheaded pine sawfly</name>
    <dbReference type="NCBI Taxonomy" id="441921"/>
    <lineage>
        <taxon>Eukaryota</taxon>
        <taxon>Metazoa</taxon>
        <taxon>Ecdysozoa</taxon>
        <taxon>Arthropoda</taxon>
        <taxon>Hexapoda</taxon>
        <taxon>Insecta</taxon>
        <taxon>Pterygota</taxon>
        <taxon>Neoptera</taxon>
        <taxon>Endopterygota</taxon>
        <taxon>Hymenoptera</taxon>
        <taxon>Tenthredinoidea</taxon>
        <taxon>Diprionidae</taxon>
        <taxon>Diprioninae</taxon>
        <taxon>Neodiprion</taxon>
    </lineage>
</organism>
<name>A0ABM3GPZ2_NEOLC</name>
<dbReference type="PANTHER" id="PTHR13318">
    <property type="entry name" value="PARTNER OF PAIRED, ISOFORM B-RELATED"/>
    <property type="match status" value="1"/>
</dbReference>
<evidence type="ECO:0000313" key="5">
    <source>
        <dbReference type="RefSeq" id="XP_046602320.1"/>
    </source>
</evidence>